<dbReference type="EMBL" id="MU001515">
    <property type="protein sequence ID" value="KAF2437705.1"/>
    <property type="molecule type" value="Genomic_DNA"/>
</dbReference>
<feature type="coiled-coil region" evidence="1">
    <location>
        <begin position="331"/>
        <end position="366"/>
    </location>
</feature>
<keyword evidence="2" id="KW-1133">Transmembrane helix</keyword>
<dbReference type="AlphaFoldDB" id="A0A9P4U561"/>
<gene>
    <name evidence="3" type="ORF">P171DRAFT_449900</name>
</gene>
<accession>A0A9P4U561</accession>
<reference evidence="3" key="1">
    <citation type="journal article" date="2020" name="Stud. Mycol.">
        <title>101 Dothideomycetes genomes: a test case for predicting lifestyles and emergence of pathogens.</title>
        <authorList>
            <person name="Haridas S."/>
            <person name="Albert R."/>
            <person name="Binder M."/>
            <person name="Bloem J."/>
            <person name="Labutti K."/>
            <person name="Salamov A."/>
            <person name="Andreopoulos B."/>
            <person name="Baker S."/>
            <person name="Barry K."/>
            <person name="Bills G."/>
            <person name="Bluhm B."/>
            <person name="Cannon C."/>
            <person name="Castanera R."/>
            <person name="Culley D."/>
            <person name="Daum C."/>
            <person name="Ezra D."/>
            <person name="Gonzalez J."/>
            <person name="Henrissat B."/>
            <person name="Kuo A."/>
            <person name="Liang C."/>
            <person name="Lipzen A."/>
            <person name="Lutzoni F."/>
            <person name="Magnuson J."/>
            <person name="Mondo S."/>
            <person name="Nolan M."/>
            <person name="Ohm R."/>
            <person name="Pangilinan J."/>
            <person name="Park H.-J."/>
            <person name="Ramirez L."/>
            <person name="Alfaro M."/>
            <person name="Sun H."/>
            <person name="Tritt A."/>
            <person name="Yoshinaga Y."/>
            <person name="Zwiers L.-H."/>
            <person name="Turgeon B."/>
            <person name="Goodwin S."/>
            <person name="Spatafora J."/>
            <person name="Crous P."/>
            <person name="Grigoriev I."/>
        </authorList>
    </citation>
    <scope>NUCLEOTIDE SEQUENCE</scope>
    <source>
        <strain evidence="3">CBS 690.94</strain>
    </source>
</reference>
<sequence length="437" mass="49818">MCLPLRSLMKPRLELTSIFLTLWAKETVLHTVAPTIELASPDTYRKPVYPAFPPAFADKLPCVYGEVDDICVCYIYLPELWAQLGEYCGNLMLGLADAKTGETVSPGGKLRNGCDLRDALKFMHLRLDTVMNTEPASKPFLKLVEPFHDQLSKARVACDWRQLPDVQAFSNSVGKALFGGTIARVSYNWVTHTPEEGLVKSKLGSTLIARSYHEEVQVNIFPPAFKSSDRLIGTAVHEQIHAFLDRHLCRGQRCRQADQSQIDLCKYLSDRMVGLFDSRGAIGEFQQQLGHGPAFQHLARHAQQVLEKLMGRFIDTGDIISPCQCTTDPQLNKHLERRKLKKLEQKELEQKELERLKRVAQQHGQDQWVLTMCGVVFGVLLGISLLLYIVYCFRSECPVSLNDVLEFLSEGARIFLEHYRTIVYYLWTYGYIICFWR</sequence>
<keyword evidence="1" id="KW-0175">Coiled coil</keyword>
<comment type="caution">
    <text evidence="3">The sequence shown here is derived from an EMBL/GenBank/DDBJ whole genome shotgun (WGS) entry which is preliminary data.</text>
</comment>
<evidence type="ECO:0000256" key="2">
    <source>
        <dbReference type="SAM" id="Phobius"/>
    </source>
</evidence>
<keyword evidence="4" id="KW-1185">Reference proteome</keyword>
<evidence type="ECO:0000313" key="4">
    <source>
        <dbReference type="Proteomes" id="UP000799764"/>
    </source>
</evidence>
<keyword evidence="2" id="KW-0812">Transmembrane</keyword>
<feature type="transmembrane region" description="Helical" evidence="2">
    <location>
        <begin position="368"/>
        <end position="391"/>
    </location>
</feature>
<organism evidence="3 4">
    <name type="scientific">Karstenula rhodostoma CBS 690.94</name>
    <dbReference type="NCBI Taxonomy" id="1392251"/>
    <lineage>
        <taxon>Eukaryota</taxon>
        <taxon>Fungi</taxon>
        <taxon>Dikarya</taxon>
        <taxon>Ascomycota</taxon>
        <taxon>Pezizomycotina</taxon>
        <taxon>Dothideomycetes</taxon>
        <taxon>Pleosporomycetidae</taxon>
        <taxon>Pleosporales</taxon>
        <taxon>Massarineae</taxon>
        <taxon>Didymosphaeriaceae</taxon>
        <taxon>Karstenula</taxon>
    </lineage>
</organism>
<protein>
    <submittedName>
        <fullName evidence="3">Uncharacterized protein</fullName>
    </submittedName>
</protein>
<dbReference type="Proteomes" id="UP000799764">
    <property type="component" value="Unassembled WGS sequence"/>
</dbReference>
<evidence type="ECO:0000256" key="1">
    <source>
        <dbReference type="SAM" id="Coils"/>
    </source>
</evidence>
<evidence type="ECO:0000313" key="3">
    <source>
        <dbReference type="EMBL" id="KAF2437705.1"/>
    </source>
</evidence>
<proteinExistence type="predicted"/>
<name>A0A9P4U561_9PLEO</name>
<keyword evidence="2" id="KW-0472">Membrane</keyword>